<name>A0ABQ9XVL7_9EUKA</name>
<gene>
    <name evidence="1" type="ORF">BLNAU_9582</name>
</gene>
<reference evidence="1 2" key="1">
    <citation type="journal article" date="2022" name="bioRxiv">
        <title>Genomics of Preaxostyla Flagellates Illuminates Evolutionary Transitions and the Path Towards Mitochondrial Loss.</title>
        <authorList>
            <person name="Novak L.V.F."/>
            <person name="Treitli S.C."/>
            <person name="Pyrih J."/>
            <person name="Halakuc P."/>
            <person name="Pipaliya S.V."/>
            <person name="Vacek V."/>
            <person name="Brzon O."/>
            <person name="Soukal P."/>
            <person name="Eme L."/>
            <person name="Dacks J.B."/>
            <person name="Karnkowska A."/>
            <person name="Elias M."/>
            <person name="Hampl V."/>
        </authorList>
    </citation>
    <scope>NUCLEOTIDE SEQUENCE [LARGE SCALE GENOMIC DNA]</scope>
    <source>
        <strain evidence="1">NAU3</strain>
        <tissue evidence="1">Gut</tissue>
    </source>
</reference>
<keyword evidence="2" id="KW-1185">Reference proteome</keyword>
<evidence type="ECO:0000313" key="1">
    <source>
        <dbReference type="EMBL" id="KAK2955534.1"/>
    </source>
</evidence>
<sequence length="326" mass="36742">MLRSLVASKCEAGEEVEWKDLMEWFVCTVIGLDSKASQSNGSFWFDWDDVVVDGFGTVRINLFASHSASSPPHSQQSFSDGIASLSLFFLDFSHRLSTSNCLPKQIEQHFQQNVISSIIHQLFDHLAITGHVVLTCDPSKFEEIVNDWINMFPNNSPNPFDLFDDPMWVTMILYGIIHAMEQGDLTNHIIRLTDTEFDLHSPQLTQFKELFEPALVEVRKRFDPYLFEEAKRISSWKELLQKVAGGEEVENDTSFLKLPFFRPTLLSLQAKFQQLASSLDGSEDSSTSSLLSSYSSHHTSLAAHLDSSLLALSSSGLTIINPPKYL</sequence>
<comment type="caution">
    <text evidence="1">The sequence shown here is derived from an EMBL/GenBank/DDBJ whole genome shotgun (WGS) entry which is preliminary data.</text>
</comment>
<proteinExistence type="predicted"/>
<protein>
    <submittedName>
        <fullName evidence="1">Uncharacterized protein</fullName>
    </submittedName>
</protein>
<evidence type="ECO:0000313" key="2">
    <source>
        <dbReference type="Proteomes" id="UP001281761"/>
    </source>
</evidence>
<dbReference type="EMBL" id="JARBJD010000066">
    <property type="protein sequence ID" value="KAK2955534.1"/>
    <property type="molecule type" value="Genomic_DNA"/>
</dbReference>
<dbReference type="Proteomes" id="UP001281761">
    <property type="component" value="Unassembled WGS sequence"/>
</dbReference>
<organism evidence="1 2">
    <name type="scientific">Blattamonas nauphoetae</name>
    <dbReference type="NCBI Taxonomy" id="2049346"/>
    <lineage>
        <taxon>Eukaryota</taxon>
        <taxon>Metamonada</taxon>
        <taxon>Preaxostyla</taxon>
        <taxon>Oxymonadida</taxon>
        <taxon>Blattamonas</taxon>
    </lineage>
</organism>
<accession>A0ABQ9XVL7</accession>